<keyword evidence="4 5" id="KW-0472">Membrane</keyword>
<feature type="transmembrane region" description="Helical" evidence="5">
    <location>
        <begin position="159"/>
        <end position="177"/>
    </location>
</feature>
<keyword evidence="2 5" id="KW-0812">Transmembrane</keyword>
<sequence>MIFSLGFLGFFVNSYPLTFVFKDITYFLKPIIGVAIGYIIFYKNEDIEVFVKNIFFIGLISVIIHLSGVLFFSNFLKSSISDIRGDYGLDSFIEIFAFYFLFYSKKWLGQRLIENKTKYWICIVIFLVSIFFYFSRTMLIVFFLGYFTLQGYTKITKSSLKYIGLLVICVVLFYSYLFSIKIQRNSTGIEAFLYKIKIAPEEIFKSKIDRENHKNLWDHWRAYEAKRALALMNENKESYVMGNGFGSLVNLKFKAPVGEEDMKYISRLHNGYIFVFYKTGIFGLLFLFYFLSKLYSKTYRSEQLKSKQFYNNKFLSFVGIFYIFTFLIITGIYIPKDIVVFVLGGALSYNQI</sequence>
<evidence type="ECO:0000259" key="6">
    <source>
        <dbReference type="Pfam" id="PF04932"/>
    </source>
</evidence>
<dbReference type="EMBL" id="JAAJBT010000007">
    <property type="protein sequence ID" value="NHM02733.1"/>
    <property type="molecule type" value="Genomic_DNA"/>
</dbReference>
<proteinExistence type="predicted"/>
<feature type="transmembrane region" description="Helical" evidence="5">
    <location>
        <begin position="314"/>
        <end position="334"/>
    </location>
</feature>
<comment type="subcellular location">
    <subcellularLocation>
        <location evidence="1">Membrane</location>
        <topology evidence="1">Multi-pass membrane protein</topology>
    </subcellularLocation>
</comment>
<feature type="transmembrane region" description="Helical" evidence="5">
    <location>
        <begin position="272"/>
        <end position="291"/>
    </location>
</feature>
<evidence type="ECO:0000256" key="5">
    <source>
        <dbReference type="SAM" id="Phobius"/>
    </source>
</evidence>
<evidence type="ECO:0000256" key="4">
    <source>
        <dbReference type="ARBA" id="ARBA00023136"/>
    </source>
</evidence>
<evidence type="ECO:0000256" key="3">
    <source>
        <dbReference type="ARBA" id="ARBA00022989"/>
    </source>
</evidence>
<organism evidence="7 8">
    <name type="scientific">Flavobacterium difficile</name>
    <dbReference type="NCBI Taxonomy" id="2709659"/>
    <lineage>
        <taxon>Bacteria</taxon>
        <taxon>Pseudomonadati</taxon>
        <taxon>Bacteroidota</taxon>
        <taxon>Flavobacteriia</taxon>
        <taxon>Flavobacteriales</taxon>
        <taxon>Flavobacteriaceae</taxon>
        <taxon>Flavobacterium</taxon>
    </lineage>
</organism>
<dbReference type="Proteomes" id="UP000800984">
    <property type="component" value="Unassembled WGS sequence"/>
</dbReference>
<comment type="caution">
    <text evidence="7">The sequence shown here is derived from an EMBL/GenBank/DDBJ whole genome shotgun (WGS) entry which is preliminary data.</text>
</comment>
<name>A0ABX0I6C7_9FLAO</name>
<keyword evidence="8" id="KW-1185">Reference proteome</keyword>
<evidence type="ECO:0000256" key="2">
    <source>
        <dbReference type="ARBA" id="ARBA00022692"/>
    </source>
</evidence>
<dbReference type="InterPro" id="IPR007016">
    <property type="entry name" value="O-antigen_ligase-rel_domated"/>
</dbReference>
<gene>
    <name evidence="7" type="ORF">G4D72_11505</name>
</gene>
<feature type="transmembrane region" description="Helical" evidence="5">
    <location>
        <begin position="54"/>
        <end position="75"/>
    </location>
</feature>
<evidence type="ECO:0000313" key="7">
    <source>
        <dbReference type="EMBL" id="NHM02733.1"/>
    </source>
</evidence>
<evidence type="ECO:0000256" key="1">
    <source>
        <dbReference type="ARBA" id="ARBA00004141"/>
    </source>
</evidence>
<feature type="transmembrane region" description="Helical" evidence="5">
    <location>
        <begin position="24"/>
        <end position="42"/>
    </location>
</feature>
<reference evidence="7 8" key="1">
    <citation type="submission" date="2020-02" db="EMBL/GenBank/DDBJ databases">
        <authorList>
            <person name="Chen W.-M."/>
        </authorList>
    </citation>
    <scope>NUCLEOTIDE SEQUENCE [LARGE SCALE GENOMIC DNA]</scope>
    <source>
        <strain evidence="7 8">KDG-16</strain>
    </source>
</reference>
<dbReference type="RefSeq" id="WP_166077861.1">
    <property type="nucleotide sequence ID" value="NZ_JAAJBT010000007.1"/>
</dbReference>
<keyword evidence="3 5" id="KW-1133">Transmembrane helix</keyword>
<protein>
    <recommendedName>
        <fullName evidence="6">O-antigen ligase-related domain-containing protein</fullName>
    </recommendedName>
</protein>
<feature type="domain" description="O-antigen ligase-related" evidence="6">
    <location>
        <begin position="122"/>
        <end position="288"/>
    </location>
</feature>
<feature type="transmembrane region" description="Helical" evidence="5">
    <location>
        <begin position="120"/>
        <end position="147"/>
    </location>
</feature>
<feature type="transmembrane region" description="Helical" evidence="5">
    <location>
        <begin position="87"/>
        <end position="108"/>
    </location>
</feature>
<evidence type="ECO:0000313" key="8">
    <source>
        <dbReference type="Proteomes" id="UP000800984"/>
    </source>
</evidence>
<accession>A0ABX0I6C7</accession>
<dbReference type="Pfam" id="PF04932">
    <property type="entry name" value="Wzy_C"/>
    <property type="match status" value="1"/>
</dbReference>